<comment type="caution">
    <text evidence="1">The sequence shown here is derived from an EMBL/GenBank/DDBJ whole genome shotgun (WGS) entry which is preliminary data.</text>
</comment>
<dbReference type="OrthoDB" id="9944654at2"/>
<dbReference type="EMBL" id="PEIB01000077">
    <property type="protein sequence ID" value="RXJ66756.1"/>
    <property type="molecule type" value="Genomic_DNA"/>
</dbReference>
<organism evidence="1 2">
    <name type="scientific">Veronia nyctiphanis</name>
    <dbReference type="NCBI Taxonomy" id="1278244"/>
    <lineage>
        <taxon>Bacteria</taxon>
        <taxon>Pseudomonadati</taxon>
        <taxon>Pseudomonadota</taxon>
        <taxon>Gammaproteobacteria</taxon>
        <taxon>Vibrionales</taxon>
        <taxon>Vibrionaceae</taxon>
        <taxon>Veronia</taxon>
    </lineage>
</organism>
<reference evidence="1 2" key="1">
    <citation type="submission" date="2017-10" db="EMBL/GenBank/DDBJ databases">
        <title>Nyctiphanis sp. nov., isolated from the stomach of the euphausiid Nyctiphanes simplex (Hansen, 1911) in the Gulf of California.</title>
        <authorList>
            <person name="Gomez-Gil B."/>
            <person name="Aguilar-Mendez M."/>
            <person name="Lopez-Cortes A."/>
            <person name="Gomez-Gutierrez J."/>
            <person name="Roque A."/>
            <person name="Lang E."/>
            <person name="Gonzalez-Castillo A."/>
        </authorList>
    </citation>
    <scope>NUCLEOTIDE SEQUENCE [LARGE SCALE GENOMIC DNA]</scope>
    <source>
        <strain evidence="1 2">CAIM 600</strain>
    </source>
</reference>
<accession>A0A4Q0Y941</accession>
<dbReference type="AlphaFoldDB" id="A0A4Q0Y941"/>
<evidence type="ECO:0000313" key="1">
    <source>
        <dbReference type="EMBL" id="RXJ66756.1"/>
    </source>
</evidence>
<gene>
    <name evidence="1" type="ORF">CS022_24505</name>
</gene>
<dbReference type="Proteomes" id="UP000290287">
    <property type="component" value="Unassembled WGS sequence"/>
</dbReference>
<protein>
    <submittedName>
        <fullName evidence="1">Uncharacterized protein</fullName>
    </submittedName>
</protein>
<proteinExistence type="predicted"/>
<dbReference type="RefSeq" id="WP_129124450.1">
    <property type="nucleotide sequence ID" value="NZ_PEIB01000077.1"/>
</dbReference>
<keyword evidence="2" id="KW-1185">Reference proteome</keyword>
<sequence>MSYAITSEEGKHLGFLLLAGDEAQGDCIFRSLPRESEQFDSVEYELLFNLQNAGEFQYRAGAEGVLISHGSMPEPIALNRNDLNIGPNVLKVVKLENS</sequence>
<evidence type="ECO:0000313" key="2">
    <source>
        <dbReference type="Proteomes" id="UP000290287"/>
    </source>
</evidence>
<name>A0A4Q0Y941_9GAMM</name>